<dbReference type="Gene3D" id="4.10.1000.10">
    <property type="entry name" value="Zinc finger, CCCH-type"/>
    <property type="match status" value="1"/>
</dbReference>
<evidence type="ECO:0000313" key="5">
    <source>
        <dbReference type="Proteomes" id="UP000800035"/>
    </source>
</evidence>
<dbReference type="GO" id="GO:0008270">
    <property type="term" value="F:zinc ion binding"/>
    <property type="evidence" value="ECO:0007669"/>
    <property type="project" value="UniProtKB-KW"/>
</dbReference>
<feature type="zinc finger region" description="C3H1-type" evidence="1">
    <location>
        <begin position="425"/>
        <end position="452"/>
    </location>
</feature>
<dbReference type="InterPro" id="IPR000571">
    <property type="entry name" value="Znf_CCCH"/>
</dbReference>
<evidence type="ECO:0000313" key="4">
    <source>
        <dbReference type="EMBL" id="KAF1949829.1"/>
    </source>
</evidence>
<keyword evidence="1" id="KW-0479">Metal-binding</keyword>
<feature type="region of interest" description="Disordered" evidence="2">
    <location>
        <begin position="1"/>
        <end position="24"/>
    </location>
</feature>
<dbReference type="AlphaFoldDB" id="A0A6A5TDM2"/>
<evidence type="ECO:0000259" key="3">
    <source>
        <dbReference type="PROSITE" id="PS50103"/>
    </source>
</evidence>
<dbReference type="PANTHER" id="PTHR37543:SF1">
    <property type="entry name" value="CCCH ZINC FINGER DNA BINDING PROTEIN (AFU_ORTHOLOGUE AFUA_5G12760)"/>
    <property type="match status" value="1"/>
</dbReference>
<feature type="compositionally biased region" description="Polar residues" evidence="2">
    <location>
        <begin position="1"/>
        <end position="12"/>
    </location>
</feature>
<name>A0A6A5TDM2_9PLEO</name>
<organism evidence="4 5">
    <name type="scientific">Byssothecium circinans</name>
    <dbReference type="NCBI Taxonomy" id="147558"/>
    <lineage>
        <taxon>Eukaryota</taxon>
        <taxon>Fungi</taxon>
        <taxon>Dikarya</taxon>
        <taxon>Ascomycota</taxon>
        <taxon>Pezizomycotina</taxon>
        <taxon>Dothideomycetes</taxon>
        <taxon>Pleosporomycetidae</taxon>
        <taxon>Pleosporales</taxon>
        <taxon>Massarineae</taxon>
        <taxon>Massarinaceae</taxon>
        <taxon>Byssothecium</taxon>
    </lineage>
</organism>
<dbReference type="Pfam" id="PF25540">
    <property type="entry name" value="DUF7923"/>
    <property type="match status" value="1"/>
</dbReference>
<sequence>MAPGQSLYSNSSPLPPIGTPARAPTVTTATTANLVDGGDGSDTATFCARYEAFQQVEQAKASFIEEIIQRYNILSQEYQHLAAARGPEQDLVRAWQCEKLELQNQVIAMKNAMHRDPIAVVLIDGDGMIFKDEYIRDGELGGRRAAAQLYKEIEPRVPPNCRIICRVYANVRGLADVLVRIGAVEELAVFEDFVRGFTRGRSLFDFVDVGAGKDRADSKIIEMLKVHLYNVHCRQIFFGCSHDNGFARILEEHMSDPIVLSRVTLLEGVPFEKELLALPYNTTKFPDLFRDAKINLFSPNGGNATPDGIKNYNILTGLPSRLPAPLRPSSHVGNAAILDSPALPKIIPVLPRTPSSSSLASDGLPAAIKPAMNWAAKAAAPPPPQTQSPKYEPPNREEVIARNRAGQRVDPQTRDYDKTEVDRVKKIKMCNVHFIRQECPYGNACTHLHNYKPTPSEISTLRLVARMAPCQNGSSCQDIKCIYGHRCPAPRSKSNPPKGTKSCIFGDNCKFPPELHDLDCNVVKTLVIR</sequence>
<dbReference type="InterPro" id="IPR057683">
    <property type="entry name" value="DUF7923"/>
</dbReference>
<dbReference type="Proteomes" id="UP000800035">
    <property type="component" value="Unassembled WGS sequence"/>
</dbReference>
<dbReference type="OrthoDB" id="3512845at2759"/>
<feature type="domain" description="C3H1-type" evidence="3">
    <location>
        <begin position="425"/>
        <end position="452"/>
    </location>
</feature>
<gene>
    <name evidence="4" type="ORF">CC80DRAFT_539999</name>
</gene>
<keyword evidence="5" id="KW-1185">Reference proteome</keyword>
<keyword evidence="1" id="KW-0863">Zinc-finger</keyword>
<dbReference type="InterPro" id="IPR057654">
    <property type="entry name" value="Znf-CCCH_tandem"/>
</dbReference>
<keyword evidence="1" id="KW-0862">Zinc</keyword>
<protein>
    <recommendedName>
        <fullName evidence="3">C3H1-type domain-containing protein</fullName>
    </recommendedName>
</protein>
<reference evidence="4" key="1">
    <citation type="journal article" date="2020" name="Stud. Mycol.">
        <title>101 Dothideomycetes genomes: a test case for predicting lifestyles and emergence of pathogens.</title>
        <authorList>
            <person name="Haridas S."/>
            <person name="Albert R."/>
            <person name="Binder M."/>
            <person name="Bloem J."/>
            <person name="Labutti K."/>
            <person name="Salamov A."/>
            <person name="Andreopoulos B."/>
            <person name="Baker S."/>
            <person name="Barry K."/>
            <person name="Bills G."/>
            <person name="Bluhm B."/>
            <person name="Cannon C."/>
            <person name="Castanera R."/>
            <person name="Culley D."/>
            <person name="Daum C."/>
            <person name="Ezra D."/>
            <person name="Gonzalez J."/>
            <person name="Henrissat B."/>
            <person name="Kuo A."/>
            <person name="Liang C."/>
            <person name="Lipzen A."/>
            <person name="Lutzoni F."/>
            <person name="Magnuson J."/>
            <person name="Mondo S."/>
            <person name="Nolan M."/>
            <person name="Ohm R."/>
            <person name="Pangilinan J."/>
            <person name="Park H.-J."/>
            <person name="Ramirez L."/>
            <person name="Alfaro M."/>
            <person name="Sun H."/>
            <person name="Tritt A."/>
            <person name="Yoshinaga Y."/>
            <person name="Zwiers L.-H."/>
            <person name="Turgeon B."/>
            <person name="Goodwin S."/>
            <person name="Spatafora J."/>
            <person name="Crous P."/>
            <person name="Grigoriev I."/>
        </authorList>
    </citation>
    <scope>NUCLEOTIDE SEQUENCE</scope>
    <source>
        <strain evidence="4">CBS 675.92</strain>
    </source>
</reference>
<dbReference type="PROSITE" id="PS50103">
    <property type="entry name" value="ZF_C3H1"/>
    <property type="match status" value="1"/>
</dbReference>
<proteinExistence type="predicted"/>
<dbReference type="EMBL" id="ML977031">
    <property type="protein sequence ID" value="KAF1949829.1"/>
    <property type="molecule type" value="Genomic_DNA"/>
</dbReference>
<dbReference type="PANTHER" id="PTHR37543">
    <property type="entry name" value="CCCH ZINC FINGER DNA BINDING PROTEIN (AFU_ORTHOLOGUE AFUA_5G12760)"/>
    <property type="match status" value="1"/>
</dbReference>
<accession>A0A6A5TDM2</accession>
<evidence type="ECO:0000256" key="1">
    <source>
        <dbReference type="PROSITE-ProRule" id="PRU00723"/>
    </source>
</evidence>
<dbReference type="Pfam" id="PF25543">
    <property type="entry name" value="zf-CCCH_tandem"/>
    <property type="match status" value="1"/>
</dbReference>
<evidence type="ECO:0000256" key="2">
    <source>
        <dbReference type="SAM" id="MobiDB-lite"/>
    </source>
</evidence>